<feature type="region of interest" description="Disordered" evidence="2">
    <location>
        <begin position="320"/>
        <end position="354"/>
    </location>
</feature>
<dbReference type="InterPro" id="IPR018490">
    <property type="entry name" value="cNMP-bd_dom_sf"/>
</dbReference>
<dbReference type="InterPro" id="IPR014710">
    <property type="entry name" value="RmlC-like_jellyroll"/>
</dbReference>
<accession>A0A0A9ZFB3</accession>
<evidence type="ECO:0000256" key="1">
    <source>
        <dbReference type="SAM" id="Coils"/>
    </source>
</evidence>
<dbReference type="AlphaFoldDB" id="A0A0A9ZFB3"/>
<keyword evidence="1" id="KW-0175">Coiled coil</keyword>
<dbReference type="EMBL" id="GBHO01003029">
    <property type="protein sequence ID" value="JAG40575.1"/>
    <property type="molecule type" value="Transcribed_RNA"/>
</dbReference>
<name>A0A0A9ZFB3_LYGHE</name>
<keyword evidence="3" id="KW-0436">Ligase</keyword>
<dbReference type="Gene3D" id="2.60.120.10">
    <property type="entry name" value="Jelly Rolls"/>
    <property type="match status" value="1"/>
</dbReference>
<gene>
    <name evidence="3" type="primary">murC_5</name>
    <name evidence="3" type="ORF">CM83_37576</name>
</gene>
<feature type="coiled-coil region" evidence="1">
    <location>
        <begin position="282"/>
        <end position="319"/>
    </location>
</feature>
<dbReference type="GO" id="GO:0016874">
    <property type="term" value="F:ligase activity"/>
    <property type="evidence" value="ECO:0007669"/>
    <property type="project" value="UniProtKB-KW"/>
</dbReference>
<reference evidence="3" key="2">
    <citation type="submission" date="2014-07" db="EMBL/GenBank/DDBJ databases">
        <authorList>
            <person name="Hull J."/>
        </authorList>
    </citation>
    <scope>NUCLEOTIDE SEQUENCE</scope>
</reference>
<feature type="compositionally biased region" description="Acidic residues" evidence="2">
    <location>
        <begin position="327"/>
        <end position="337"/>
    </location>
</feature>
<dbReference type="SUPFAM" id="SSF51206">
    <property type="entry name" value="cAMP-binding domain-like"/>
    <property type="match status" value="1"/>
</dbReference>
<evidence type="ECO:0000313" key="3">
    <source>
        <dbReference type="EMBL" id="JAG40575.1"/>
    </source>
</evidence>
<feature type="compositionally biased region" description="Polar residues" evidence="2">
    <location>
        <begin position="345"/>
        <end position="354"/>
    </location>
</feature>
<sequence>MFRKTVRTKLMKKKLSLSALLHETIQRQWDEIKSQMFKFPYFDKWTDQMVHQCCVHSNTLSFEENDLIYVKDDANVYVTYFILERSATVIQRLVVDKYKLKGDKRYRYKLHPNQNLQPSERTHKTEFVFMQTCLLKQGACFGLGEVLSNHTLKANKGLKCLVVPKHIIHQNFTPNNIWKRIILFLDMNYPSVEEVFKMFVAGREWHLDSKELNRMEKFSNRHPLGTTVHDVPLSVRCEDIFLANRFKMAEKDPYYLFGEKYRSDDRKFVKDNVISVIDVKDLPELREAEKRRQEEVDKAEELEELKKDVKKKVSIAENHVVHNIESQDPEVGEFVQDDPEKLCSEPSSDVNQED</sequence>
<organism evidence="3">
    <name type="scientific">Lygus hesperus</name>
    <name type="common">Western plant bug</name>
    <dbReference type="NCBI Taxonomy" id="30085"/>
    <lineage>
        <taxon>Eukaryota</taxon>
        <taxon>Metazoa</taxon>
        <taxon>Ecdysozoa</taxon>
        <taxon>Arthropoda</taxon>
        <taxon>Hexapoda</taxon>
        <taxon>Insecta</taxon>
        <taxon>Pterygota</taxon>
        <taxon>Neoptera</taxon>
        <taxon>Paraneoptera</taxon>
        <taxon>Hemiptera</taxon>
        <taxon>Heteroptera</taxon>
        <taxon>Panheteroptera</taxon>
        <taxon>Cimicomorpha</taxon>
        <taxon>Miridae</taxon>
        <taxon>Mirini</taxon>
        <taxon>Lygus</taxon>
    </lineage>
</organism>
<evidence type="ECO:0000256" key="2">
    <source>
        <dbReference type="SAM" id="MobiDB-lite"/>
    </source>
</evidence>
<proteinExistence type="predicted"/>
<reference evidence="3" key="1">
    <citation type="journal article" date="2014" name="PLoS ONE">
        <title>Transcriptome-Based Identification of ABC Transporters in the Western Tarnished Plant Bug Lygus hesperus.</title>
        <authorList>
            <person name="Hull J.J."/>
            <person name="Chaney K."/>
            <person name="Geib S.M."/>
            <person name="Fabrick J.A."/>
            <person name="Brent C.S."/>
            <person name="Walsh D."/>
            <person name="Lavine L.C."/>
        </authorList>
    </citation>
    <scope>NUCLEOTIDE SEQUENCE</scope>
</reference>
<protein>
    <submittedName>
        <fullName evidence="3">UDP-N-acetylmuramate--L-alanine ligase</fullName>
    </submittedName>
</protein>